<keyword evidence="3" id="KW-1185">Reference proteome</keyword>
<reference evidence="2" key="1">
    <citation type="journal article" date="2022" name="bioRxiv">
        <title>Sequencing and chromosome-scale assembly of the giantPleurodeles waltlgenome.</title>
        <authorList>
            <person name="Brown T."/>
            <person name="Elewa A."/>
            <person name="Iarovenko S."/>
            <person name="Subramanian E."/>
            <person name="Araus A.J."/>
            <person name="Petzold A."/>
            <person name="Susuki M."/>
            <person name="Suzuki K.-i.T."/>
            <person name="Hayashi T."/>
            <person name="Toyoda A."/>
            <person name="Oliveira C."/>
            <person name="Osipova E."/>
            <person name="Leigh N.D."/>
            <person name="Simon A."/>
            <person name="Yun M.H."/>
        </authorList>
    </citation>
    <scope>NUCLEOTIDE SEQUENCE</scope>
    <source>
        <strain evidence="2">20211129_DDA</strain>
        <tissue evidence="2">Liver</tissue>
    </source>
</reference>
<dbReference type="InterPro" id="IPR028233">
    <property type="entry name" value="BBIP10"/>
</dbReference>
<dbReference type="PANTHER" id="PTHR28596:SF1">
    <property type="entry name" value="BBSOME-INTERACTING PROTEIN 1"/>
    <property type="match status" value="1"/>
</dbReference>
<dbReference type="EMBL" id="JANPWB010000010">
    <property type="protein sequence ID" value="KAJ1140478.1"/>
    <property type="molecule type" value="Genomic_DNA"/>
</dbReference>
<dbReference type="Pfam" id="PF14777">
    <property type="entry name" value="BBIP10"/>
    <property type="match status" value="1"/>
</dbReference>
<comment type="caution">
    <text evidence="2">The sequence shown here is derived from an EMBL/GenBank/DDBJ whole genome shotgun (WGS) entry which is preliminary data.</text>
</comment>
<dbReference type="GO" id="GO:0060271">
    <property type="term" value="P:cilium assembly"/>
    <property type="evidence" value="ECO:0007669"/>
    <property type="project" value="InterPro"/>
</dbReference>
<accession>A0AAV7QPR1</accession>
<name>A0AAV7QPR1_PLEWA</name>
<dbReference type="Proteomes" id="UP001066276">
    <property type="component" value="Chromosome 6"/>
</dbReference>
<dbReference type="GO" id="GO:0097500">
    <property type="term" value="P:receptor localization to non-motile cilium"/>
    <property type="evidence" value="ECO:0007669"/>
    <property type="project" value="TreeGrafter"/>
</dbReference>
<organism evidence="2 3">
    <name type="scientific">Pleurodeles waltl</name>
    <name type="common">Iberian ribbed newt</name>
    <dbReference type="NCBI Taxonomy" id="8319"/>
    <lineage>
        <taxon>Eukaryota</taxon>
        <taxon>Metazoa</taxon>
        <taxon>Chordata</taxon>
        <taxon>Craniata</taxon>
        <taxon>Vertebrata</taxon>
        <taxon>Euteleostomi</taxon>
        <taxon>Amphibia</taxon>
        <taxon>Batrachia</taxon>
        <taxon>Caudata</taxon>
        <taxon>Salamandroidea</taxon>
        <taxon>Salamandridae</taxon>
        <taxon>Pleurodelinae</taxon>
        <taxon>Pleurodeles</taxon>
    </lineage>
</organism>
<evidence type="ECO:0000256" key="1">
    <source>
        <dbReference type="SAM" id="Coils"/>
    </source>
</evidence>
<protein>
    <submittedName>
        <fullName evidence="2">Uncharacterized protein</fullName>
    </submittedName>
</protein>
<evidence type="ECO:0000313" key="3">
    <source>
        <dbReference type="Proteomes" id="UP001066276"/>
    </source>
</evidence>
<gene>
    <name evidence="2" type="ORF">NDU88_006830</name>
</gene>
<dbReference type="PANTHER" id="PTHR28596">
    <property type="entry name" value="BBSOME-INTERACTING PROTEIN 1"/>
    <property type="match status" value="1"/>
</dbReference>
<sequence>MFIYTLRYQNAFFRVGRRVFKFTAILRSSAPETRANLEILLFRVYGGLFITLTVPDSDGFFGTPFQRVGPQYWTSDITVRLAMPEVKSMFREVLPKQGQLCVEDVPAMVLCKPKLLPLKSVTLEKLEKMQREAQETIRQQELAQKEQLQLTQQ</sequence>
<evidence type="ECO:0000313" key="2">
    <source>
        <dbReference type="EMBL" id="KAJ1140478.1"/>
    </source>
</evidence>
<feature type="coiled-coil region" evidence="1">
    <location>
        <begin position="119"/>
        <end position="146"/>
    </location>
</feature>
<proteinExistence type="predicted"/>
<dbReference type="AlphaFoldDB" id="A0AAV7QPR1"/>
<dbReference type="GO" id="GO:0034464">
    <property type="term" value="C:BBSome"/>
    <property type="evidence" value="ECO:0007669"/>
    <property type="project" value="InterPro"/>
</dbReference>
<keyword evidence="1" id="KW-0175">Coiled coil</keyword>